<dbReference type="PANTHER" id="PTHR24220:SF86">
    <property type="entry name" value="ABC TRANSPORTER ABCH.1"/>
    <property type="match status" value="1"/>
</dbReference>
<evidence type="ECO:0000259" key="4">
    <source>
        <dbReference type="PROSITE" id="PS50893"/>
    </source>
</evidence>
<evidence type="ECO:0000256" key="3">
    <source>
        <dbReference type="ARBA" id="ARBA00022840"/>
    </source>
</evidence>
<keyword evidence="6" id="KW-1185">Reference proteome</keyword>
<dbReference type="InterPro" id="IPR003439">
    <property type="entry name" value="ABC_transporter-like_ATP-bd"/>
</dbReference>
<dbReference type="GO" id="GO:0005524">
    <property type="term" value="F:ATP binding"/>
    <property type="evidence" value="ECO:0007669"/>
    <property type="project" value="UniProtKB-KW"/>
</dbReference>
<dbReference type="PANTHER" id="PTHR24220">
    <property type="entry name" value="IMPORT ATP-BINDING PROTEIN"/>
    <property type="match status" value="1"/>
</dbReference>
<dbReference type="InterPro" id="IPR027417">
    <property type="entry name" value="P-loop_NTPase"/>
</dbReference>
<dbReference type="PROSITE" id="PS50893">
    <property type="entry name" value="ABC_TRANSPORTER_2"/>
    <property type="match status" value="1"/>
</dbReference>
<keyword evidence="1" id="KW-0813">Transport</keyword>
<feature type="domain" description="ABC transporter" evidence="4">
    <location>
        <begin position="1"/>
        <end position="231"/>
    </location>
</feature>
<dbReference type="InterPro" id="IPR017911">
    <property type="entry name" value="MacB-like_ATP-bd"/>
</dbReference>
<dbReference type="Gene3D" id="3.40.50.300">
    <property type="entry name" value="P-loop containing nucleotide triphosphate hydrolases"/>
    <property type="match status" value="1"/>
</dbReference>
<gene>
    <name evidence="5" type="ORF">ACFSE6_05530</name>
</gene>
<evidence type="ECO:0000313" key="6">
    <source>
        <dbReference type="Proteomes" id="UP001597277"/>
    </source>
</evidence>
<sequence>MRKSHGGQEVLRDVDLDVGRGEFLAVMGPSGSGKSTLLYAMSGMDSPSAGTVVFDGRALTGLSEAELGELRLHRMGFVFQQVHLLRNLTLLDNVVLPGFLARARPRAEVVGRARALMAGAGVGDLADREVTEASGGQLQRVGISRALVNDPAIIFADEPTGALDSAAAETVLRHLAGLRTSGTTLVVVTHDAYVAAHADRVIAMADGRIDGELSLGNVDPDDAPAMANRHARVLEWRG</sequence>
<name>A0ABW4L389_9MICO</name>
<dbReference type="InterPro" id="IPR015854">
    <property type="entry name" value="ABC_transpr_LolD-like"/>
</dbReference>
<dbReference type="SMART" id="SM00382">
    <property type="entry name" value="AAA"/>
    <property type="match status" value="1"/>
</dbReference>
<dbReference type="Proteomes" id="UP001597277">
    <property type="component" value="Unassembled WGS sequence"/>
</dbReference>
<evidence type="ECO:0000256" key="1">
    <source>
        <dbReference type="ARBA" id="ARBA00022448"/>
    </source>
</evidence>
<evidence type="ECO:0000313" key="5">
    <source>
        <dbReference type="EMBL" id="MFD1717283.1"/>
    </source>
</evidence>
<proteinExistence type="predicted"/>
<dbReference type="Pfam" id="PF00005">
    <property type="entry name" value="ABC_tran"/>
    <property type="match status" value="1"/>
</dbReference>
<dbReference type="EMBL" id="JBHUEE010000002">
    <property type="protein sequence ID" value="MFD1717283.1"/>
    <property type="molecule type" value="Genomic_DNA"/>
</dbReference>
<protein>
    <submittedName>
        <fullName evidence="5">ABC transporter ATP-binding protein</fullName>
    </submittedName>
</protein>
<accession>A0ABW4L389</accession>
<dbReference type="InterPro" id="IPR003593">
    <property type="entry name" value="AAA+_ATPase"/>
</dbReference>
<reference evidence="6" key="1">
    <citation type="journal article" date="2019" name="Int. J. Syst. Evol. Microbiol.">
        <title>The Global Catalogue of Microorganisms (GCM) 10K type strain sequencing project: providing services to taxonomists for standard genome sequencing and annotation.</title>
        <authorList>
            <consortium name="The Broad Institute Genomics Platform"/>
            <consortium name="The Broad Institute Genome Sequencing Center for Infectious Disease"/>
            <person name="Wu L."/>
            <person name="Ma J."/>
        </authorList>
    </citation>
    <scope>NUCLEOTIDE SEQUENCE [LARGE SCALE GENOMIC DNA]</scope>
    <source>
        <strain evidence="6">JCM 17130</strain>
    </source>
</reference>
<keyword evidence="3 5" id="KW-0067">ATP-binding</keyword>
<evidence type="ECO:0000256" key="2">
    <source>
        <dbReference type="ARBA" id="ARBA00022741"/>
    </source>
</evidence>
<dbReference type="CDD" id="cd03255">
    <property type="entry name" value="ABC_MJ0796_LolCDE_FtsE"/>
    <property type="match status" value="1"/>
</dbReference>
<comment type="caution">
    <text evidence="5">The sequence shown here is derived from an EMBL/GenBank/DDBJ whole genome shotgun (WGS) entry which is preliminary data.</text>
</comment>
<dbReference type="SUPFAM" id="SSF52540">
    <property type="entry name" value="P-loop containing nucleoside triphosphate hydrolases"/>
    <property type="match status" value="1"/>
</dbReference>
<keyword evidence="2" id="KW-0547">Nucleotide-binding</keyword>
<organism evidence="5 6">
    <name type="scientific">Georgenia deserti</name>
    <dbReference type="NCBI Taxonomy" id="2093781"/>
    <lineage>
        <taxon>Bacteria</taxon>
        <taxon>Bacillati</taxon>
        <taxon>Actinomycetota</taxon>
        <taxon>Actinomycetes</taxon>
        <taxon>Micrococcales</taxon>
        <taxon>Bogoriellaceae</taxon>
        <taxon>Georgenia</taxon>
    </lineage>
</organism>